<reference evidence="2 3" key="1">
    <citation type="submission" date="2017-06" db="EMBL/GenBank/DDBJ databases">
        <title>Genome of Fusarium nygamai isolate CS10214.</title>
        <authorList>
            <person name="Gardiner D.M."/>
            <person name="Obanor F."/>
            <person name="Kazan K."/>
        </authorList>
    </citation>
    <scope>NUCLEOTIDE SEQUENCE [LARGE SCALE GENOMIC DNA]</scope>
    <source>
        <strain evidence="2 3">CS10214</strain>
    </source>
</reference>
<name>A0A2K0WE18_GIBNY</name>
<evidence type="ECO:0000313" key="2">
    <source>
        <dbReference type="EMBL" id="PNP80520.1"/>
    </source>
</evidence>
<accession>A0A2K0WE18</accession>
<proteinExistence type="predicted"/>
<organism evidence="2 3">
    <name type="scientific">Gibberella nygamai</name>
    <name type="common">Bean root rot disease fungus</name>
    <name type="synonym">Fusarium nygamai</name>
    <dbReference type="NCBI Taxonomy" id="42673"/>
    <lineage>
        <taxon>Eukaryota</taxon>
        <taxon>Fungi</taxon>
        <taxon>Dikarya</taxon>
        <taxon>Ascomycota</taxon>
        <taxon>Pezizomycotina</taxon>
        <taxon>Sordariomycetes</taxon>
        <taxon>Hypocreomycetidae</taxon>
        <taxon>Hypocreales</taxon>
        <taxon>Nectriaceae</taxon>
        <taxon>Fusarium</taxon>
        <taxon>Fusarium fujikuroi species complex</taxon>
    </lineage>
</organism>
<gene>
    <name evidence="2" type="ORF">FNYG_06119</name>
</gene>
<dbReference type="Proteomes" id="UP000236664">
    <property type="component" value="Unassembled WGS sequence"/>
</dbReference>
<sequence length="77" mass="8440">MEKETHVAPATANSTVLAFVNRDMQQTNAAVDIIMMANLAAWLLIILQITTGASNKNTMRGLKIARATISVEERKKI</sequence>
<keyword evidence="1" id="KW-0812">Transmembrane</keyword>
<evidence type="ECO:0000256" key="1">
    <source>
        <dbReference type="SAM" id="Phobius"/>
    </source>
</evidence>
<keyword evidence="3" id="KW-1185">Reference proteome</keyword>
<keyword evidence="1" id="KW-1133">Transmembrane helix</keyword>
<comment type="caution">
    <text evidence="2">The sequence shown here is derived from an EMBL/GenBank/DDBJ whole genome shotgun (WGS) entry which is preliminary data.</text>
</comment>
<dbReference type="EMBL" id="MTQA01000077">
    <property type="protein sequence ID" value="PNP80520.1"/>
    <property type="molecule type" value="Genomic_DNA"/>
</dbReference>
<protein>
    <submittedName>
        <fullName evidence="2">Uncharacterized protein</fullName>
    </submittedName>
</protein>
<keyword evidence="1" id="KW-0472">Membrane</keyword>
<evidence type="ECO:0000313" key="3">
    <source>
        <dbReference type="Proteomes" id="UP000236664"/>
    </source>
</evidence>
<dbReference type="AlphaFoldDB" id="A0A2K0WE18"/>
<feature type="transmembrane region" description="Helical" evidence="1">
    <location>
        <begin position="33"/>
        <end position="53"/>
    </location>
</feature>
<dbReference type="OrthoDB" id="3852249at2759"/>